<dbReference type="AlphaFoldDB" id="A0A0D0ITX9"/>
<dbReference type="EMBL" id="JXQK01000053">
    <property type="protein sequence ID" value="KIP62494.1"/>
    <property type="molecule type" value="Genomic_DNA"/>
</dbReference>
<gene>
    <name evidence="1" type="ORF">ST44_06705</name>
</gene>
<accession>A0A0D0ITX9</accession>
<name>A0A0D0ITX9_9BACT</name>
<proteinExistence type="predicted"/>
<evidence type="ECO:0000313" key="2">
    <source>
        <dbReference type="Proteomes" id="UP000032046"/>
    </source>
</evidence>
<sequence length="66" mass="7515">MRPVYGSHFTSFTFFSIKVDKLASWWVQAEGQANYAVIGLADLKVKMSVNQRVFELRGRSLMSINS</sequence>
<comment type="caution">
    <text evidence="1">The sequence shown here is derived from an EMBL/GenBank/DDBJ whole genome shotgun (WGS) entry which is preliminary data.</text>
</comment>
<dbReference type="STRING" id="1602171.ST44_06705"/>
<evidence type="ECO:0000313" key="1">
    <source>
        <dbReference type="EMBL" id="KIP62494.1"/>
    </source>
</evidence>
<keyword evidence="2" id="KW-1185">Reference proteome</keyword>
<protein>
    <submittedName>
        <fullName evidence="1">Uncharacterized protein</fullName>
    </submittedName>
</protein>
<organism evidence="1 2">
    <name type="scientific">Prevotella pectinovora</name>
    <dbReference type="NCBI Taxonomy" id="1602169"/>
    <lineage>
        <taxon>Bacteria</taxon>
        <taxon>Pseudomonadati</taxon>
        <taxon>Bacteroidota</taxon>
        <taxon>Bacteroidia</taxon>
        <taxon>Bacteroidales</taxon>
        <taxon>Prevotellaceae</taxon>
        <taxon>Prevotella</taxon>
    </lineage>
</organism>
<dbReference type="Proteomes" id="UP000032046">
    <property type="component" value="Unassembled WGS sequence"/>
</dbReference>
<reference evidence="1 2" key="1">
    <citation type="submission" date="2015-01" db="EMBL/GenBank/DDBJ databases">
        <title>Comparative genomics of non-oral Prevotella species.</title>
        <authorList>
            <person name="Accetto T."/>
            <person name="Nograsek B."/>
            <person name="Avgustin G."/>
        </authorList>
    </citation>
    <scope>NUCLEOTIDE SEQUENCE [LARGE SCALE GENOMIC DNA]</scope>
    <source>
        <strain evidence="1 2">P5-119</strain>
    </source>
</reference>